<reference evidence="5 6" key="1">
    <citation type="submission" date="2021-12" db="EMBL/GenBank/DDBJ databases">
        <title>Genome sequencing of bacteria with rrn-lacking chromosome and rrn-plasmid.</title>
        <authorList>
            <person name="Anda M."/>
            <person name="Iwasaki W."/>
        </authorList>
    </citation>
    <scope>NUCLEOTIDE SEQUENCE [LARGE SCALE GENOMIC DNA]</scope>
    <source>
        <strain evidence="5 6">DSM 100852</strain>
    </source>
</reference>
<evidence type="ECO:0000256" key="2">
    <source>
        <dbReference type="ARBA" id="ARBA00022475"/>
    </source>
</evidence>
<dbReference type="InterPro" id="IPR009722">
    <property type="entry name" value="YjiK/CarP"/>
</dbReference>
<organism evidence="5 6">
    <name type="scientific">Fulvitalea axinellae</name>
    <dbReference type="NCBI Taxonomy" id="1182444"/>
    <lineage>
        <taxon>Bacteria</taxon>
        <taxon>Pseudomonadati</taxon>
        <taxon>Bacteroidota</taxon>
        <taxon>Cytophagia</taxon>
        <taxon>Cytophagales</taxon>
        <taxon>Persicobacteraceae</taxon>
        <taxon>Fulvitalea</taxon>
    </lineage>
</organism>
<sequence length="299" mass="33436">MIKASRILMSLVLAFAVSFTAWADDSPKKKELKLITAKQLSGKLGKRFDLSGLAMYKGALVAVADKDDNRFVYRLIDEGETFQVHPWIALKYKGRLDLEGIETSGSHIYLINEKTSEVLRASVDGDVKKVAVNYPSADIDVSSWGNAGLEGLAVSPDGKTLYLAKERQPRYILKVVAGTGKIVGKFNMGKGHDFTGLTMDNSGRYLYALVRSGWRVIKYDLEQRKIVDEYSFEKSAVTDRRKMYEPYEYGMAEALVVTDDRILIGFDNNGTKVSKQAKKRYGFRGNAPSVLVFERPEGF</sequence>
<protein>
    <submittedName>
        <fullName evidence="5">Uncharacterized protein</fullName>
    </submittedName>
</protein>
<dbReference type="GO" id="GO:0005886">
    <property type="term" value="C:plasma membrane"/>
    <property type="evidence" value="ECO:0007669"/>
    <property type="project" value="UniProtKB-SubCell"/>
</dbReference>
<feature type="chain" id="PRO_5043560721" evidence="4">
    <location>
        <begin position="24"/>
        <end position="299"/>
    </location>
</feature>
<evidence type="ECO:0000256" key="4">
    <source>
        <dbReference type="SAM" id="SignalP"/>
    </source>
</evidence>
<keyword evidence="2" id="KW-1003">Cell membrane</keyword>
<evidence type="ECO:0000256" key="3">
    <source>
        <dbReference type="ARBA" id="ARBA00023136"/>
    </source>
</evidence>
<evidence type="ECO:0000313" key="6">
    <source>
        <dbReference type="Proteomes" id="UP001348817"/>
    </source>
</evidence>
<keyword evidence="4" id="KW-0732">Signal</keyword>
<dbReference type="RefSeq" id="WP_338394039.1">
    <property type="nucleotide sequence ID" value="NZ_AP025314.1"/>
</dbReference>
<dbReference type="InterPro" id="IPR015943">
    <property type="entry name" value="WD40/YVTN_repeat-like_dom_sf"/>
</dbReference>
<evidence type="ECO:0000256" key="1">
    <source>
        <dbReference type="ARBA" id="ARBA00004236"/>
    </source>
</evidence>
<gene>
    <name evidence="5" type="ORF">FUAX_12370</name>
</gene>
<dbReference type="AlphaFoldDB" id="A0AAU9D949"/>
<accession>A0AAU9D949</accession>
<evidence type="ECO:0000313" key="5">
    <source>
        <dbReference type="EMBL" id="BDD08805.1"/>
    </source>
</evidence>
<dbReference type="SUPFAM" id="SSF50956">
    <property type="entry name" value="Thermostable phytase (3-phytase)"/>
    <property type="match status" value="1"/>
</dbReference>
<keyword evidence="3" id="KW-0472">Membrane</keyword>
<keyword evidence="6" id="KW-1185">Reference proteome</keyword>
<dbReference type="KEGG" id="fax:FUAX_12370"/>
<dbReference type="EMBL" id="AP025314">
    <property type="protein sequence ID" value="BDD08805.1"/>
    <property type="molecule type" value="Genomic_DNA"/>
</dbReference>
<dbReference type="Pfam" id="PF06977">
    <property type="entry name" value="SdiA-regulated"/>
    <property type="match status" value="1"/>
</dbReference>
<dbReference type="Gene3D" id="2.130.10.10">
    <property type="entry name" value="YVTN repeat-like/Quinoprotein amine dehydrogenase"/>
    <property type="match status" value="1"/>
</dbReference>
<name>A0AAU9D949_9BACT</name>
<proteinExistence type="predicted"/>
<feature type="signal peptide" evidence="4">
    <location>
        <begin position="1"/>
        <end position="23"/>
    </location>
</feature>
<comment type="subcellular location">
    <subcellularLocation>
        <location evidence="1">Cell membrane</location>
    </subcellularLocation>
</comment>
<dbReference type="Proteomes" id="UP001348817">
    <property type="component" value="Chromosome"/>
</dbReference>